<dbReference type="Proteomes" id="UP000198534">
    <property type="component" value="Unassembled WGS sequence"/>
</dbReference>
<proteinExistence type="inferred from homology"/>
<keyword evidence="4" id="KW-0503">Monooxygenase</keyword>
<organism evidence="5 6">
    <name type="scientific">Marininema mesophilum</name>
    <dbReference type="NCBI Taxonomy" id="1048340"/>
    <lineage>
        <taxon>Bacteria</taxon>
        <taxon>Bacillati</taxon>
        <taxon>Bacillota</taxon>
        <taxon>Bacilli</taxon>
        <taxon>Bacillales</taxon>
        <taxon>Thermoactinomycetaceae</taxon>
        <taxon>Marininema</taxon>
    </lineage>
</organism>
<dbReference type="GO" id="GO:0004497">
    <property type="term" value="F:monooxygenase activity"/>
    <property type="evidence" value="ECO:0007669"/>
    <property type="project" value="UniProtKB-KW"/>
</dbReference>
<dbReference type="GO" id="GO:0016705">
    <property type="term" value="F:oxidoreductase activity, acting on paired donors, with incorporation or reduction of molecular oxygen"/>
    <property type="evidence" value="ECO:0007669"/>
    <property type="project" value="InterPro"/>
</dbReference>
<dbReference type="Gene3D" id="1.10.630.10">
    <property type="entry name" value="Cytochrome P450"/>
    <property type="match status" value="1"/>
</dbReference>
<reference evidence="5 6" key="1">
    <citation type="submission" date="2016-10" db="EMBL/GenBank/DDBJ databases">
        <authorList>
            <person name="de Groot N.N."/>
        </authorList>
    </citation>
    <scope>NUCLEOTIDE SEQUENCE [LARGE SCALE GENOMIC DNA]</scope>
    <source>
        <strain evidence="5 6">DSM 45610</strain>
    </source>
</reference>
<dbReference type="RefSeq" id="WP_091740029.1">
    <property type="nucleotide sequence ID" value="NZ_FNNQ01000009.1"/>
</dbReference>
<dbReference type="PRINTS" id="PR00463">
    <property type="entry name" value="EP450I"/>
</dbReference>
<evidence type="ECO:0000256" key="4">
    <source>
        <dbReference type="RuleBase" id="RU000461"/>
    </source>
</evidence>
<dbReference type="PANTHER" id="PTHR24305:SF166">
    <property type="entry name" value="CYTOCHROME P450 12A4, MITOCHONDRIAL-RELATED"/>
    <property type="match status" value="1"/>
</dbReference>
<dbReference type="SUPFAM" id="SSF48264">
    <property type="entry name" value="Cytochrome P450"/>
    <property type="match status" value="1"/>
</dbReference>
<dbReference type="GO" id="GO:0005506">
    <property type="term" value="F:iron ion binding"/>
    <property type="evidence" value="ECO:0007669"/>
    <property type="project" value="InterPro"/>
</dbReference>
<dbReference type="PROSITE" id="PS00086">
    <property type="entry name" value="CYTOCHROME_P450"/>
    <property type="match status" value="1"/>
</dbReference>
<dbReference type="PANTHER" id="PTHR24305">
    <property type="entry name" value="CYTOCHROME P450"/>
    <property type="match status" value="1"/>
</dbReference>
<dbReference type="InterPro" id="IPR036396">
    <property type="entry name" value="Cyt_P450_sf"/>
</dbReference>
<evidence type="ECO:0000256" key="3">
    <source>
        <dbReference type="PIRSR" id="PIRSR602401-1"/>
    </source>
</evidence>
<keyword evidence="3 4" id="KW-0408">Iron</keyword>
<dbReference type="OrthoDB" id="9789468at2"/>
<sequence length="475" mass="53002">MTAYHLIPGPDPASATSDPIRSYLADPLGHMSILYERYGDVVALVRGGNPGLYLPETTTTGTVFAFGPKQAEVILRNPTQFHSHSLISPLFPECENKDSSLRRITTGLFSHNGSVHQCQRKKVMPPFQRSFVETFSPDITCITAEITSTWDQKGPIDLAQESTTLALAILWHIVLGEKGKEYPHLLSHTRSWLEHLIGASKGYTLNLPDNPQDRVRDEASSIEATFRRLWQEALQKEQSILTQLCRHAPQGAALSETEGIGHLFTFVMAGYETVASSILWTLFLLASHPNQMAQLTEEIEGHLNGGDPSAETIRHMTYLDHVIKESLRVLPAAPICWRIAQQGAHLGPWEIPAGTEVIYSPFHIHHLAGFYDQPNTFSPDRWATLRPSAFEYLPFSAGPRKCIGASLATHIIKGVLIYLLPRYHFQLPDRIKVNLQVGITLQPAAELPMKIIPRHLASPTPSEIEGNIRHHLKFQ</sequence>
<dbReference type="InterPro" id="IPR017972">
    <property type="entry name" value="Cyt_P450_CS"/>
</dbReference>
<protein>
    <submittedName>
        <fullName evidence="5">Cytochrome P450</fullName>
    </submittedName>
</protein>
<gene>
    <name evidence="5" type="ORF">SAMN05444487_10955</name>
</gene>
<dbReference type="InterPro" id="IPR050121">
    <property type="entry name" value="Cytochrome_P450_monoxygenase"/>
</dbReference>
<comment type="similarity">
    <text evidence="2 4">Belongs to the cytochrome P450 family.</text>
</comment>
<comment type="cofactor">
    <cofactor evidence="1 3">
        <name>heme</name>
        <dbReference type="ChEBI" id="CHEBI:30413"/>
    </cofactor>
</comment>
<evidence type="ECO:0000313" key="6">
    <source>
        <dbReference type="Proteomes" id="UP000198534"/>
    </source>
</evidence>
<keyword evidence="3 4" id="KW-0349">Heme</keyword>
<keyword evidence="4" id="KW-0560">Oxidoreductase</keyword>
<dbReference type="EMBL" id="FNNQ01000009">
    <property type="protein sequence ID" value="SDX03845.1"/>
    <property type="molecule type" value="Genomic_DNA"/>
</dbReference>
<dbReference type="Pfam" id="PF00067">
    <property type="entry name" value="p450"/>
    <property type="match status" value="1"/>
</dbReference>
<keyword evidence="3 4" id="KW-0479">Metal-binding</keyword>
<dbReference type="InterPro" id="IPR002401">
    <property type="entry name" value="Cyt_P450_E_grp-I"/>
</dbReference>
<feature type="binding site" description="axial binding residue" evidence="3">
    <location>
        <position position="402"/>
    </location>
    <ligand>
        <name>heme</name>
        <dbReference type="ChEBI" id="CHEBI:30413"/>
    </ligand>
    <ligandPart>
        <name>Fe</name>
        <dbReference type="ChEBI" id="CHEBI:18248"/>
    </ligandPart>
</feature>
<dbReference type="STRING" id="1048340.SAMN05444487_10955"/>
<keyword evidence="6" id="KW-1185">Reference proteome</keyword>
<dbReference type="AlphaFoldDB" id="A0A1H2YFU3"/>
<dbReference type="GO" id="GO:0020037">
    <property type="term" value="F:heme binding"/>
    <property type="evidence" value="ECO:0007669"/>
    <property type="project" value="InterPro"/>
</dbReference>
<dbReference type="PRINTS" id="PR00385">
    <property type="entry name" value="P450"/>
</dbReference>
<evidence type="ECO:0000256" key="2">
    <source>
        <dbReference type="ARBA" id="ARBA00010617"/>
    </source>
</evidence>
<evidence type="ECO:0000256" key="1">
    <source>
        <dbReference type="ARBA" id="ARBA00001971"/>
    </source>
</evidence>
<name>A0A1H2YFU3_9BACL</name>
<dbReference type="InterPro" id="IPR001128">
    <property type="entry name" value="Cyt_P450"/>
</dbReference>
<accession>A0A1H2YFU3</accession>
<evidence type="ECO:0000313" key="5">
    <source>
        <dbReference type="EMBL" id="SDX03845.1"/>
    </source>
</evidence>